<dbReference type="AlphaFoldDB" id="A0A0R3TTV6"/>
<dbReference type="GO" id="GO:0032434">
    <property type="term" value="P:regulation of proteasomal ubiquitin-dependent protein catabolic process"/>
    <property type="evidence" value="ECO:0007669"/>
    <property type="project" value="TreeGrafter"/>
</dbReference>
<dbReference type="PANTHER" id="PTHR31057:SF0">
    <property type="entry name" value="E3 UFM1-PROTEIN LIGASE 1"/>
    <property type="match status" value="1"/>
</dbReference>
<feature type="domain" description="E3 UFM1-protein ligase 1-like" evidence="5">
    <location>
        <begin position="521"/>
        <end position="637"/>
    </location>
</feature>
<gene>
    <name evidence="6" type="ORF">HNAJ_LOCUS11156</name>
</gene>
<evidence type="ECO:0000256" key="3">
    <source>
        <dbReference type="ARBA" id="ARBA00022786"/>
    </source>
</evidence>
<accession>A0A0R3TTV6</accession>
<dbReference type="Pfam" id="PF23659">
    <property type="entry name" value="UFL1"/>
    <property type="match status" value="1"/>
</dbReference>
<feature type="domain" description="E3 UFM1-protein ligase 1-like N-terminal" evidence="4">
    <location>
        <begin position="6"/>
        <end position="282"/>
    </location>
</feature>
<evidence type="ECO:0000313" key="6">
    <source>
        <dbReference type="EMBL" id="VDO09696.1"/>
    </source>
</evidence>
<keyword evidence="3" id="KW-0833">Ubl conjugation pathway</keyword>
<dbReference type="STRING" id="102285.A0A0R3TTV6"/>
<comment type="similarity">
    <text evidence="1">Belongs to the UFL1 family.</text>
</comment>
<dbReference type="GO" id="GO:0061666">
    <property type="term" value="F:UFM1 ligase activity"/>
    <property type="evidence" value="ECO:0007669"/>
    <property type="project" value="InterPro"/>
</dbReference>
<evidence type="ECO:0000256" key="2">
    <source>
        <dbReference type="ARBA" id="ARBA00022679"/>
    </source>
</evidence>
<dbReference type="OrthoDB" id="10258297at2759"/>
<dbReference type="EMBL" id="UZAE01013407">
    <property type="protein sequence ID" value="VDO09696.1"/>
    <property type="molecule type" value="Genomic_DNA"/>
</dbReference>
<dbReference type="Pfam" id="PF09743">
    <property type="entry name" value="E3_UFM1_ligase"/>
    <property type="match status" value="1"/>
</dbReference>
<evidence type="ECO:0000259" key="4">
    <source>
        <dbReference type="Pfam" id="PF09743"/>
    </source>
</evidence>
<keyword evidence="2" id="KW-0808">Transferase</keyword>
<dbReference type="GO" id="GO:0005789">
    <property type="term" value="C:endoplasmic reticulum membrane"/>
    <property type="evidence" value="ECO:0007669"/>
    <property type="project" value="TreeGrafter"/>
</dbReference>
<dbReference type="PANTHER" id="PTHR31057">
    <property type="entry name" value="E3 UFM1-PROTEIN LIGASE 1"/>
    <property type="match status" value="1"/>
</dbReference>
<dbReference type="Proteomes" id="UP000278807">
    <property type="component" value="Unassembled WGS sequence"/>
</dbReference>
<dbReference type="GO" id="GO:0034976">
    <property type="term" value="P:response to endoplasmic reticulum stress"/>
    <property type="evidence" value="ECO:0007669"/>
    <property type="project" value="TreeGrafter"/>
</dbReference>
<reference evidence="8" key="1">
    <citation type="submission" date="2017-02" db="UniProtKB">
        <authorList>
            <consortium name="WormBaseParasite"/>
        </authorList>
    </citation>
    <scope>IDENTIFICATION</scope>
</reference>
<evidence type="ECO:0000313" key="8">
    <source>
        <dbReference type="WBParaSite" id="HNAJ_0001116601-mRNA-1"/>
    </source>
</evidence>
<proteinExistence type="inferred from homology"/>
<evidence type="ECO:0000256" key="1">
    <source>
        <dbReference type="ARBA" id="ARBA00010789"/>
    </source>
</evidence>
<dbReference type="WBParaSite" id="HNAJ_0001116601-mRNA-1">
    <property type="protein sequence ID" value="HNAJ_0001116601-mRNA-1"/>
    <property type="gene ID" value="HNAJ_0001116601"/>
</dbReference>
<dbReference type="InterPro" id="IPR056580">
    <property type="entry name" value="Ufl1_dom"/>
</dbReference>
<organism evidence="8">
    <name type="scientific">Rodentolepis nana</name>
    <name type="common">Dwarf tapeworm</name>
    <name type="synonym">Hymenolepis nana</name>
    <dbReference type="NCBI Taxonomy" id="102285"/>
    <lineage>
        <taxon>Eukaryota</taxon>
        <taxon>Metazoa</taxon>
        <taxon>Spiralia</taxon>
        <taxon>Lophotrochozoa</taxon>
        <taxon>Platyhelminthes</taxon>
        <taxon>Cestoda</taxon>
        <taxon>Eucestoda</taxon>
        <taxon>Cyclophyllidea</taxon>
        <taxon>Hymenolepididae</taxon>
        <taxon>Rodentolepis</taxon>
    </lineage>
</organism>
<sequence>MANWSEIKNLAEQLKRVQASESANCLSDRICVDIVSYLINSGRLQIYRTNDGRTLLTKNELFTEIIEELDTHRGRISLLELADNLEVEHAVVESHVHEMLANLGNYYDEQCVLIAGELMTKSYIRRVAEEIRDRLEFRGVMTVTDLARSYNFSSQFLVSIINEYNGTLFQIQRDGDRLCTQVFISKQKSKVCGYLSAVVTPVSVADCATKLDIAQKVLTDIIESLISSGSIRGFLTAERSIFTPTCYQQSQDKYIVDFLKQNGYIEWSIVQRIGISDPSSYLRQRFPSAIHTKEFTINESVVSQIKSVLEDVTPDTHWIDVSNYLPQVFGAQEREWLIKPLINKLDYVPLDGYMYLYTATRLAELASCFDDYIRKQATVAALDQRKKVGAKPSGQSAAKNEESIIKAVDKNKGKTGGLGSRAREIKTKNVKKKYFKKNADIEEDDNQSDINVDSYLPRENLLPLLSTAVGTKAPEDLVECLLDHLLPQIHESFLSLVKSVYLQTADSSKNRDKCRIEKDSLVSTVLSIQLLERGSLAVDDADLRTQLIRQLLRSEVSTFVHRLYLLFAQNYDIEWPKRTKGGEEISPSEITSQQRDSLASIASKMAAGSVKEAVSLLQQINACLRANAELPESTGLPLDEVFALSDDLASCHLGINLSVSLLRSGASKRKREDRVLAFEIAKQTEEQLVAAAKSDDDNYLAAVTLAGTALFAQCIAGCPVPVHGKLVPKICSWITKKLAKPPNNSSSYASAMNFLRESKASEKLNRLTEIVMLEAKCHGGESGVPQEEKSSLVDELVVVASGCIKAMQGTSPTPTA</sequence>
<evidence type="ECO:0000313" key="7">
    <source>
        <dbReference type="Proteomes" id="UP000278807"/>
    </source>
</evidence>
<keyword evidence="7" id="KW-1185">Reference proteome</keyword>
<dbReference type="GO" id="GO:1990592">
    <property type="term" value="P:protein K69-linked ufmylation"/>
    <property type="evidence" value="ECO:0007669"/>
    <property type="project" value="TreeGrafter"/>
</dbReference>
<dbReference type="InterPro" id="IPR018611">
    <property type="entry name" value="Ufl1"/>
</dbReference>
<name>A0A0R3TTV6_RODNA</name>
<protein>
    <submittedName>
        <fullName evidence="8">E3 UFM1-protein ligase 1 homolog</fullName>
    </submittedName>
</protein>
<evidence type="ECO:0000259" key="5">
    <source>
        <dbReference type="Pfam" id="PF23659"/>
    </source>
</evidence>
<reference evidence="6 7" key="2">
    <citation type="submission" date="2018-11" db="EMBL/GenBank/DDBJ databases">
        <authorList>
            <consortium name="Pathogen Informatics"/>
        </authorList>
    </citation>
    <scope>NUCLEOTIDE SEQUENCE [LARGE SCALE GENOMIC DNA]</scope>
</reference>
<dbReference type="InterPro" id="IPR056579">
    <property type="entry name" value="Ufl1_N"/>
</dbReference>